<evidence type="ECO:0000256" key="1">
    <source>
        <dbReference type="ARBA" id="ARBA00005531"/>
    </source>
</evidence>
<evidence type="ECO:0000313" key="7">
    <source>
        <dbReference type="Proteomes" id="UP001465755"/>
    </source>
</evidence>
<dbReference type="Pfam" id="PF08392">
    <property type="entry name" value="FAE1_CUT1_RppA"/>
    <property type="match status" value="1"/>
</dbReference>
<dbReference type="Proteomes" id="UP001465755">
    <property type="component" value="Unassembled WGS sequence"/>
</dbReference>
<evidence type="ECO:0000256" key="2">
    <source>
        <dbReference type="ARBA" id="ARBA00012307"/>
    </source>
</evidence>
<proteinExistence type="inferred from homology"/>
<dbReference type="EC" id="2.3.1.199" evidence="2"/>
<comment type="caution">
    <text evidence="6">The sequence shown here is derived from an EMBL/GenBank/DDBJ whole genome shotgun (WGS) entry which is preliminary data.</text>
</comment>
<dbReference type="CDD" id="cd00831">
    <property type="entry name" value="CHS_like"/>
    <property type="match status" value="1"/>
</dbReference>
<dbReference type="SUPFAM" id="SSF53901">
    <property type="entry name" value="Thiolase-like"/>
    <property type="match status" value="1"/>
</dbReference>
<dbReference type="GO" id="GO:0009922">
    <property type="term" value="F:fatty acid elongase activity"/>
    <property type="evidence" value="ECO:0007669"/>
    <property type="project" value="UniProtKB-EC"/>
</dbReference>
<name>A0AAW1NNN3_9CHLO</name>
<sequence>MATEKSTYPISLLDFHCFKPPEELKKTKEEMIMDIKNAKKSTWPEAQEESDMIIMDCVSNLLAKTGISAQEVDIVIVSCTCFIPVPSMAARIVNRFRMREDVLTYNLGGMGCSASLVSIDLAKRLLESMPNKLALIISHENITNCYYIGHERKFMLVNCLFRLGGAAALMTNRPADRAVAKYDLKHSVRVHTGRDDECFNCIGLAEDGAGHLGMFLERSVVKVRVLLNPKYVPSFTTAFEHFLIHTGGRGVLDEMEKTLHLEPKLMEPSRAVLWRFGNTSAASTWYILSHLEHNGTMKKGDRIFQLGFGGGFKACSASWTARKAIKQSHSCWLDD</sequence>
<dbReference type="AlphaFoldDB" id="A0AAW1NNN3"/>
<dbReference type="Pfam" id="PF08541">
    <property type="entry name" value="ACP_syn_III_C"/>
    <property type="match status" value="1"/>
</dbReference>
<gene>
    <name evidence="6" type="ORF">WJX73_008524</name>
</gene>
<dbReference type="EMBL" id="JALJOQ010000178">
    <property type="protein sequence ID" value="KAK9791382.1"/>
    <property type="molecule type" value="Genomic_DNA"/>
</dbReference>
<protein>
    <recommendedName>
        <fullName evidence="2">very-long-chain 3-oxoacyl-CoA synthase</fullName>
        <ecNumber evidence="2">2.3.1.199</ecNumber>
    </recommendedName>
</protein>
<evidence type="ECO:0000259" key="4">
    <source>
        <dbReference type="Pfam" id="PF08392"/>
    </source>
</evidence>
<evidence type="ECO:0000313" key="6">
    <source>
        <dbReference type="EMBL" id="KAK9791382.1"/>
    </source>
</evidence>
<keyword evidence="7" id="KW-1185">Reference proteome</keyword>
<dbReference type="GO" id="GO:0006633">
    <property type="term" value="P:fatty acid biosynthetic process"/>
    <property type="evidence" value="ECO:0007669"/>
    <property type="project" value="InterPro"/>
</dbReference>
<dbReference type="InterPro" id="IPR012392">
    <property type="entry name" value="3-ktacl-CoA_syn"/>
</dbReference>
<feature type="domain" description="FAE" evidence="4">
    <location>
        <begin position="38"/>
        <end position="223"/>
    </location>
</feature>
<accession>A0AAW1NNN3</accession>
<dbReference type="InterPro" id="IPR013601">
    <property type="entry name" value="FAE1_typ3_polyketide_synth"/>
</dbReference>
<keyword evidence="3" id="KW-0808">Transferase</keyword>
<dbReference type="PANTHER" id="PTHR31561">
    <property type="entry name" value="3-KETOACYL-COA SYNTHASE"/>
    <property type="match status" value="1"/>
</dbReference>
<reference evidence="6 7" key="1">
    <citation type="journal article" date="2024" name="Nat. Commun.">
        <title>Phylogenomics reveals the evolutionary origins of lichenization in chlorophyte algae.</title>
        <authorList>
            <person name="Puginier C."/>
            <person name="Libourel C."/>
            <person name="Otte J."/>
            <person name="Skaloud P."/>
            <person name="Haon M."/>
            <person name="Grisel S."/>
            <person name="Petersen M."/>
            <person name="Berrin J.G."/>
            <person name="Delaux P.M."/>
            <person name="Dal Grande F."/>
            <person name="Keller J."/>
        </authorList>
    </citation>
    <scope>NUCLEOTIDE SEQUENCE [LARGE SCALE GENOMIC DNA]</scope>
    <source>
        <strain evidence="6 7">SAG 2036</strain>
    </source>
</reference>
<dbReference type="InterPro" id="IPR016039">
    <property type="entry name" value="Thiolase-like"/>
</dbReference>
<evidence type="ECO:0000256" key="3">
    <source>
        <dbReference type="ARBA" id="ARBA00022679"/>
    </source>
</evidence>
<dbReference type="Gene3D" id="3.40.47.10">
    <property type="match status" value="1"/>
</dbReference>
<dbReference type="GO" id="GO:0016020">
    <property type="term" value="C:membrane"/>
    <property type="evidence" value="ECO:0007669"/>
    <property type="project" value="InterPro"/>
</dbReference>
<comment type="similarity">
    <text evidence="1">Belongs to the thiolase-like superfamily. Chalcone/stilbene synthases family.</text>
</comment>
<organism evidence="6 7">
    <name type="scientific">Symbiochloris irregularis</name>
    <dbReference type="NCBI Taxonomy" id="706552"/>
    <lineage>
        <taxon>Eukaryota</taxon>
        <taxon>Viridiplantae</taxon>
        <taxon>Chlorophyta</taxon>
        <taxon>core chlorophytes</taxon>
        <taxon>Trebouxiophyceae</taxon>
        <taxon>Trebouxiales</taxon>
        <taxon>Trebouxiaceae</taxon>
        <taxon>Symbiochloris</taxon>
    </lineage>
</organism>
<feature type="domain" description="Beta-ketoacyl-[acyl-carrier-protein] synthase III C-terminal" evidence="5">
    <location>
        <begin position="240"/>
        <end position="319"/>
    </location>
</feature>
<evidence type="ECO:0000259" key="5">
    <source>
        <dbReference type="Pfam" id="PF08541"/>
    </source>
</evidence>
<dbReference type="InterPro" id="IPR013747">
    <property type="entry name" value="ACP_syn_III_C"/>
</dbReference>